<dbReference type="EMBL" id="JAAALK010000288">
    <property type="protein sequence ID" value="KAG8053252.1"/>
    <property type="molecule type" value="Genomic_DNA"/>
</dbReference>
<accession>A0A8J5V0J6</accession>
<feature type="compositionally biased region" description="Polar residues" evidence="2">
    <location>
        <begin position="228"/>
        <end position="238"/>
    </location>
</feature>
<gene>
    <name evidence="3" type="ORF">GUJ93_ZPchr0001g32981</name>
</gene>
<keyword evidence="4" id="KW-1185">Reference proteome</keyword>
<reference evidence="3" key="1">
    <citation type="journal article" date="2021" name="bioRxiv">
        <title>Whole Genome Assembly and Annotation of Northern Wild Rice, Zizania palustris L., Supports a Whole Genome Duplication in the Zizania Genus.</title>
        <authorList>
            <person name="Haas M."/>
            <person name="Kono T."/>
            <person name="Macchietto M."/>
            <person name="Millas R."/>
            <person name="McGilp L."/>
            <person name="Shao M."/>
            <person name="Duquette J."/>
            <person name="Hirsch C.N."/>
            <person name="Kimball J."/>
        </authorList>
    </citation>
    <scope>NUCLEOTIDE SEQUENCE</scope>
    <source>
        <tissue evidence="3">Fresh leaf tissue</tissue>
    </source>
</reference>
<evidence type="ECO:0000313" key="3">
    <source>
        <dbReference type="EMBL" id="KAG8053252.1"/>
    </source>
</evidence>
<dbReference type="OrthoDB" id="608866at2759"/>
<dbReference type="Proteomes" id="UP000729402">
    <property type="component" value="Unassembled WGS sequence"/>
</dbReference>
<evidence type="ECO:0000256" key="1">
    <source>
        <dbReference type="SAM" id="Coils"/>
    </source>
</evidence>
<dbReference type="PANTHER" id="PTHR33427:SF2">
    <property type="entry name" value="TRICHOHYALIN"/>
    <property type="match status" value="1"/>
</dbReference>
<feature type="region of interest" description="Disordered" evidence="2">
    <location>
        <begin position="494"/>
        <end position="568"/>
    </location>
</feature>
<feature type="coiled-coil region" evidence="1">
    <location>
        <begin position="254"/>
        <end position="291"/>
    </location>
</feature>
<comment type="caution">
    <text evidence="3">The sequence shown here is derived from an EMBL/GenBank/DDBJ whole genome shotgun (WGS) entry which is preliminary data.</text>
</comment>
<name>A0A8J5V0J6_ZIZPA</name>
<evidence type="ECO:0000313" key="4">
    <source>
        <dbReference type="Proteomes" id="UP000729402"/>
    </source>
</evidence>
<feature type="region of interest" description="Disordered" evidence="2">
    <location>
        <begin position="220"/>
        <end position="245"/>
    </location>
</feature>
<evidence type="ECO:0000256" key="2">
    <source>
        <dbReference type="SAM" id="MobiDB-lite"/>
    </source>
</evidence>
<proteinExistence type="predicted"/>
<feature type="compositionally biased region" description="Polar residues" evidence="2">
    <location>
        <begin position="611"/>
        <end position="622"/>
    </location>
</feature>
<dbReference type="PANTHER" id="PTHR33427">
    <property type="entry name" value="HNH ENDONUCLEASE"/>
    <property type="match status" value="1"/>
</dbReference>
<feature type="compositionally biased region" description="Basic and acidic residues" evidence="2">
    <location>
        <begin position="519"/>
        <end position="528"/>
    </location>
</feature>
<feature type="compositionally biased region" description="Polar residues" evidence="2">
    <location>
        <begin position="540"/>
        <end position="551"/>
    </location>
</feature>
<feature type="region of interest" description="Disordered" evidence="2">
    <location>
        <begin position="605"/>
        <end position="641"/>
    </location>
</feature>
<dbReference type="AlphaFoldDB" id="A0A8J5V0J6"/>
<organism evidence="3 4">
    <name type="scientific">Zizania palustris</name>
    <name type="common">Northern wild rice</name>
    <dbReference type="NCBI Taxonomy" id="103762"/>
    <lineage>
        <taxon>Eukaryota</taxon>
        <taxon>Viridiplantae</taxon>
        <taxon>Streptophyta</taxon>
        <taxon>Embryophyta</taxon>
        <taxon>Tracheophyta</taxon>
        <taxon>Spermatophyta</taxon>
        <taxon>Magnoliopsida</taxon>
        <taxon>Liliopsida</taxon>
        <taxon>Poales</taxon>
        <taxon>Poaceae</taxon>
        <taxon>BOP clade</taxon>
        <taxon>Oryzoideae</taxon>
        <taxon>Oryzeae</taxon>
        <taxon>Zizaniinae</taxon>
        <taxon>Zizania</taxon>
    </lineage>
</organism>
<reference evidence="3" key="2">
    <citation type="submission" date="2021-02" db="EMBL/GenBank/DDBJ databases">
        <authorList>
            <person name="Kimball J.A."/>
            <person name="Haas M.W."/>
            <person name="Macchietto M."/>
            <person name="Kono T."/>
            <person name="Duquette J."/>
            <person name="Shao M."/>
        </authorList>
    </citation>
    <scope>NUCLEOTIDE SEQUENCE</scope>
    <source>
        <tissue evidence="3">Fresh leaf tissue</tissue>
    </source>
</reference>
<sequence length="823" mass="93298">MQALRAKDLNEMFPVTDAEAAPTANPRGFANLLWKQLDHLGNAGFDPALFRIDAYGNVLYLHADCASPLAWDIDHWFPCARGGRTVPSNLRIVQSQVCRKKHNKMEFLVPWWDLQLGISVNQFLSIFASKNADFRNRAFAFLFADGASEELTSLQAVEAHAFPHHFSEMKKKVGLAPAAIVSSRGSDNSVLKSLDANRSLRPNYPLIAAKKFTSEKDENANLLAPSHGPNSTKENNNPDADGYISNPYLSIATARDSLRQREEAKKKQAELTELENEATGLKQKNEEERVTIQDMESLLIKRRRRVEKCRRLAEAQSNYKAVLEKMIRDAMHQSVVYKEQLRLNQAATSTLMARLEAQRAMCDSSETELRRKYQQKDELEKQIKPFTDQARKRYRVDDGMLEERPRESVTCLPGRRLRSSPLKQELRIFLEEDQRTSDAYISLEEEEIRDGTSTMGNFKNESFKVISFPRRSMEDNSVDTERGRASVREKLEHLAIKERQRGRRRERTMASRGTSTPGRSRDGKDKEAIMLQCESETEKSQTISLPRTSSVPPSPYRATGMYGMPRYPTEQSVPLQKNEMMASRGTSTPGRSRDVKGKAAMLQCESETEKSQTVSLPRTSSVPPSPPYRATGMYGMPRYPTEQSVPLQKNEMIRRRGVGRSEDGANMNHSGKVTVDKWLHMLMEEQQQEDPAAAYHYSEDHTVEEVASDEQQKPRRIDDEITECSDEIVKLGGESATEQSMATCRNSFDIKERGQEKKIWFPRTDSSRGFRSLPSSPSKIVGMTRSVECISRKPKVIGVEDSVSTNSSKFLSRCKQAIKKAVK</sequence>
<keyword evidence="1" id="KW-0175">Coiled coil</keyword>
<protein>
    <submittedName>
        <fullName evidence="3">Uncharacterized protein</fullName>
    </submittedName>
</protein>